<sequence>MCIVVYSVTPSSLTFEAICTANGYTYPVTTIAAAETSLVWDPWQYAQSPNALPFAQASYTLRVFDERGIQATAQAGLFNGANSIVNFALYSPAAYTPLADDQVQGQPNKTHDPFPPQNRLDLHRLLHLSHPLVVAIPVTAALMLIGGAGVFGR</sequence>
<keyword evidence="1" id="KW-0472">Membrane</keyword>
<dbReference type="AlphaFoldDB" id="A0A0D6EKH3"/>
<reference evidence="4" key="1">
    <citation type="submission" date="2015-02" db="EMBL/GenBank/DDBJ databases">
        <authorList>
            <person name="Gon?alves P."/>
        </authorList>
    </citation>
    <scope>NUCLEOTIDE SEQUENCE [LARGE SCALE GENOMIC DNA]</scope>
</reference>
<keyword evidence="1" id="KW-0812">Transmembrane</keyword>
<dbReference type="Proteomes" id="UP000243876">
    <property type="component" value="Unassembled WGS sequence"/>
</dbReference>
<dbReference type="EMBL" id="CENE01000007">
    <property type="protein sequence ID" value="CEQ40479.1"/>
    <property type="molecule type" value="Genomic_DNA"/>
</dbReference>
<dbReference type="PANTHER" id="PTHR42028">
    <property type="entry name" value="CHROMOSOME 1, WHOLE GENOME SHOTGUN SEQUENCE"/>
    <property type="match status" value="1"/>
</dbReference>
<feature type="domain" description="DUF7137" evidence="2">
    <location>
        <begin position="7"/>
        <end position="100"/>
    </location>
</feature>
<feature type="transmembrane region" description="Helical" evidence="1">
    <location>
        <begin position="132"/>
        <end position="151"/>
    </location>
</feature>
<proteinExistence type="predicted"/>
<accession>A0A0D6EKH3</accession>
<evidence type="ECO:0000256" key="1">
    <source>
        <dbReference type="SAM" id="Phobius"/>
    </source>
</evidence>
<evidence type="ECO:0000313" key="4">
    <source>
        <dbReference type="Proteomes" id="UP000243876"/>
    </source>
</evidence>
<keyword evidence="4" id="KW-1185">Reference proteome</keyword>
<dbReference type="Pfam" id="PF23585">
    <property type="entry name" value="DUF7137"/>
    <property type="match status" value="1"/>
</dbReference>
<gene>
    <name evidence="3" type="primary">SPOSA6832_02093</name>
</gene>
<dbReference type="InterPro" id="IPR055561">
    <property type="entry name" value="DUF7137"/>
</dbReference>
<organism evidence="3 4">
    <name type="scientific">Sporidiobolus salmonicolor</name>
    <name type="common">Yeast-like fungus</name>
    <name type="synonym">Sporobolomyces salmonicolor</name>
    <dbReference type="NCBI Taxonomy" id="5005"/>
    <lineage>
        <taxon>Eukaryota</taxon>
        <taxon>Fungi</taxon>
        <taxon>Dikarya</taxon>
        <taxon>Basidiomycota</taxon>
        <taxon>Pucciniomycotina</taxon>
        <taxon>Microbotryomycetes</taxon>
        <taxon>Sporidiobolales</taxon>
        <taxon>Sporidiobolaceae</taxon>
        <taxon>Sporobolomyces</taxon>
    </lineage>
</organism>
<name>A0A0D6EKH3_SPOSA</name>
<dbReference type="PANTHER" id="PTHR42028:SF1">
    <property type="entry name" value="YALI0E30657P"/>
    <property type="match status" value="1"/>
</dbReference>
<dbReference type="OrthoDB" id="2435509at2759"/>
<protein>
    <submittedName>
        <fullName evidence="3">SPOSA6832_02093-mRNA-1:cds</fullName>
    </submittedName>
</protein>
<keyword evidence="1" id="KW-1133">Transmembrane helix</keyword>
<evidence type="ECO:0000313" key="3">
    <source>
        <dbReference type="EMBL" id="CEQ40479.1"/>
    </source>
</evidence>
<evidence type="ECO:0000259" key="2">
    <source>
        <dbReference type="Pfam" id="PF23585"/>
    </source>
</evidence>